<keyword evidence="3" id="KW-1185">Reference proteome</keyword>
<evidence type="ECO:0000313" key="2">
    <source>
        <dbReference type="EMBL" id="MBC6109188.1"/>
    </source>
</evidence>
<dbReference type="Pfam" id="PF03235">
    <property type="entry name" value="GmrSD_N"/>
    <property type="match status" value="1"/>
</dbReference>
<organism evidence="2 3">
    <name type="scientific">Pedobacter fastidiosus</name>
    <dbReference type="NCBI Taxonomy" id="2765361"/>
    <lineage>
        <taxon>Bacteria</taxon>
        <taxon>Pseudomonadati</taxon>
        <taxon>Bacteroidota</taxon>
        <taxon>Sphingobacteriia</taxon>
        <taxon>Sphingobacteriales</taxon>
        <taxon>Sphingobacteriaceae</taxon>
        <taxon>Pedobacter</taxon>
    </lineage>
</organism>
<gene>
    <name evidence="2" type="ORF">H7U22_02015</name>
</gene>
<name>A0ABR7KM82_9SPHI</name>
<comment type="caution">
    <text evidence="2">The sequence shown here is derived from an EMBL/GenBank/DDBJ whole genome shotgun (WGS) entry which is preliminary data.</text>
</comment>
<dbReference type="InterPro" id="IPR004919">
    <property type="entry name" value="GmrSD_N"/>
</dbReference>
<dbReference type="PANTHER" id="PTHR39639">
    <property type="entry name" value="CHROMOSOME 16, WHOLE GENOME SHOTGUN SEQUENCE"/>
    <property type="match status" value="1"/>
</dbReference>
<dbReference type="RefSeq" id="WP_187069669.1">
    <property type="nucleotide sequence ID" value="NZ_JACRYL010000001.1"/>
</dbReference>
<evidence type="ECO:0000313" key="3">
    <source>
        <dbReference type="Proteomes" id="UP000652755"/>
    </source>
</evidence>
<sequence length="152" mass="17995">MKNRRFVDFDIKEFTIELLISKYLTGLETDENDIFIPSYQRNFLWDNDRQSKFIKSIILGLPIPYIFSADTDGRLEIIDGSQRLRTIIAFVSNRLILKNLEILVSLNGFHYKDLLKSRQRKFQNSTIRMIALSDKSDEDVRFMMFERINTTS</sequence>
<dbReference type="Proteomes" id="UP000652755">
    <property type="component" value="Unassembled WGS sequence"/>
</dbReference>
<dbReference type="PANTHER" id="PTHR39639:SF1">
    <property type="entry name" value="DUF262 DOMAIN-CONTAINING PROTEIN"/>
    <property type="match status" value="1"/>
</dbReference>
<proteinExistence type="predicted"/>
<dbReference type="EMBL" id="JACRYL010000001">
    <property type="protein sequence ID" value="MBC6109188.1"/>
    <property type="molecule type" value="Genomic_DNA"/>
</dbReference>
<evidence type="ECO:0000259" key="1">
    <source>
        <dbReference type="Pfam" id="PF03235"/>
    </source>
</evidence>
<feature type="domain" description="GmrSD restriction endonucleases N-terminal" evidence="1">
    <location>
        <begin position="31"/>
        <end position="151"/>
    </location>
</feature>
<reference evidence="2 3" key="1">
    <citation type="submission" date="2020-08" db="EMBL/GenBank/DDBJ databases">
        <authorList>
            <person name="Sun Q."/>
            <person name="Inoue M."/>
        </authorList>
    </citation>
    <scope>NUCLEOTIDE SEQUENCE [LARGE SCALE GENOMIC DNA]</scope>
    <source>
        <strain evidence="2 3">CCM 8938</strain>
    </source>
</reference>
<accession>A0ABR7KM82</accession>
<protein>
    <submittedName>
        <fullName evidence="2">DUF262 domain-containing protein</fullName>
    </submittedName>
</protein>